<evidence type="ECO:0000256" key="1">
    <source>
        <dbReference type="SAM" id="MobiDB-lite"/>
    </source>
</evidence>
<dbReference type="EMBL" id="LLYB01000090">
    <property type="protein sequence ID" value="KRR20154.1"/>
    <property type="molecule type" value="Genomic_DNA"/>
</dbReference>
<dbReference type="AlphaFoldDB" id="A0A0R3MJI9"/>
<feature type="region of interest" description="Disordered" evidence="1">
    <location>
        <begin position="1"/>
        <end position="36"/>
    </location>
</feature>
<organism evidence="2 3">
    <name type="scientific">Bradyrhizobium lablabi</name>
    <dbReference type="NCBI Taxonomy" id="722472"/>
    <lineage>
        <taxon>Bacteria</taxon>
        <taxon>Pseudomonadati</taxon>
        <taxon>Pseudomonadota</taxon>
        <taxon>Alphaproteobacteria</taxon>
        <taxon>Hyphomicrobiales</taxon>
        <taxon>Nitrobacteraceae</taxon>
        <taxon>Bradyrhizobium</taxon>
    </lineage>
</organism>
<proteinExistence type="predicted"/>
<accession>A0A0R3MJI9</accession>
<dbReference type="Proteomes" id="UP000051660">
    <property type="component" value="Unassembled WGS sequence"/>
</dbReference>
<reference evidence="2 3" key="1">
    <citation type="submission" date="2014-03" db="EMBL/GenBank/DDBJ databases">
        <title>Bradyrhizobium valentinum sp. nov., isolated from effective nodules of Lupinus mariae-josephae, a lupine endemic of basic-lime soils in Eastern Spain.</title>
        <authorList>
            <person name="Duran D."/>
            <person name="Rey L."/>
            <person name="Navarro A."/>
            <person name="Busquets A."/>
            <person name="Imperial J."/>
            <person name="Ruiz-Argueso T."/>
        </authorList>
    </citation>
    <scope>NUCLEOTIDE SEQUENCE [LARGE SCALE GENOMIC DNA]</scope>
    <source>
        <strain evidence="2 3">CCBAU 23086</strain>
    </source>
</reference>
<feature type="region of interest" description="Disordered" evidence="1">
    <location>
        <begin position="66"/>
        <end position="114"/>
    </location>
</feature>
<gene>
    <name evidence="2" type="ORF">CQ14_23160</name>
</gene>
<protein>
    <submittedName>
        <fullName evidence="2">Uncharacterized protein</fullName>
    </submittedName>
</protein>
<feature type="compositionally biased region" description="Basic and acidic residues" evidence="1">
    <location>
        <begin position="80"/>
        <end position="89"/>
    </location>
</feature>
<comment type="caution">
    <text evidence="2">The sequence shown here is derived from an EMBL/GenBank/DDBJ whole genome shotgun (WGS) entry which is preliminary data.</text>
</comment>
<name>A0A0R3MJI9_9BRAD</name>
<evidence type="ECO:0000313" key="2">
    <source>
        <dbReference type="EMBL" id="KRR20154.1"/>
    </source>
</evidence>
<sequence>MFALAGILPPEHAPNMRRASAMRIHSGDGETRPRPKRKGLFVRILEAFHRSRRREAIRVLRRYRHLAAGQAQVRPAKPAPESRRTEKSSRNAHGNNAPVHADRKTQRNGGTQFA</sequence>
<evidence type="ECO:0000313" key="3">
    <source>
        <dbReference type="Proteomes" id="UP000051660"/>
    </source>
</evidence>